<keyword evidence="2" id="KW-0813">Transport</keyword>
<dbReference type="RefSeq" id="WP_194138184.1">
    <property type="nucleotide sequence ID" value="NZ_JADFFK010000067.1"/>
</dbReference>
<proteinExistence type="predicted"/>
<evidence type="ECO:0000313" key="6">
    <source>
        <dbReference type="EMBL" id="MBE9640948.1"/>
    </source>
</evidence>
<protein>
    <submittedName>
        <fullName evidence="6">Group 1 truncated hemoglobin</fullName>
    </submittedName>
</protein>
<dbReference type="InterPro" id="IPR012292">
    <property type="entry name" value="Globin/Proto"/>
</dbReference>
<sequence length="124" mass="13469">MEQTLYTRLGGQPGIKALVDDIIEAHMTNPTLGPRFLPYRERPEDLDAAKAHLCDFLGAGSGGPEAYTGRDMVAAHRGMNISATEYMAALDDIMATLAGHEIDDQTCKDVLMISFTLKSEIIGQ</sequence>
<dbReference type="Gene3D" id="1.10.490.10">
    <property type="entry name" value="Globins"/>
    <property type="match status" value="1"/>
</dbReference>
<evidence type="ECO:0000256" key="4">
    <source>
        <dbReference type="ARBA" id="ARBA00022723"/>
    </source>
</evidence>
<dbReference type="Pfam" id="PF01152">
    <property type="entry name" value="Bac_globin"/>
    <property type="match status" value="1"/>
</dbReference>
<keyword evidence="5" id="KW-0408">Iron</keyword>
<comment type="cofactor">
    <cofactor evidence="1">
        <name>heme</name>
        <dbReference type="ChEBI" id="CHEBI:30413"/>
    </cofactor>
</comment>
<keyword evidence="7" id="KW-1185">Reference proteome</keyword>
<comment type="caution">
    <text evidence="6">The sequence shown here is derived from an EMBL/GenBank/DDBJ whole genome shotgun (WGS) entry which is preliminary data.</text>
</comment>
<dbReference type="InterPro" id="IPR019795">
    <property type="entry name" value="Globin_bac-like_CS"/>
</dbReference>
<reference evidence="6 7" key="1">
    <citation type="journal article" date="2021" name="Int. J. Syst. Evol. Microbiol.">
        <title>Salipiger mangrovisoli sp. nov., isolated from mangrove soil and the proposal for the reclassification of Paraphaeobacter pallidus as Salipiger pallidus comb. nov.</title>
        <authorList>
            <person name="Du J."/>
            <person name="Liu Y."/>
            <person name="Pei T."/>
            <person name="Deng M.R."/>
            <person name="Zhu H."/>
        </authorList>
    </citation>
    <scope>NUCLEOTIDE SEQUENCE [LARGE SCALE GENOMIC DNA]</scope>
    <source>
        <strain evidence="6 7">6D45A</strain>
    </source>
</reference>
<keyword evidence="3" id="KW-0349">Heme</keyword>
<gene>
    <name evidence="6" type="ORF">IQ782_29350</name>
</gene>
<evidence type="ECO:0000256" key="1">
    <source>
        <dbReference type="ARBA" id="ARBA00001971"/>
    </source>
</evidence>
<dbReference type="SUPFAM" id="SSF46458">
    <property type="entry name" value="Globin-like"/>
    <property type="match status" value="1"/>
</dbReference>
<accession>A0ABR9XBF6</accession>
<dbReference type="Proteomes" id="UP000607796">
    <property type="component" value="Unassembled WGS sequence"/>
</dbReference>
<evidence type="ECO:0000313" key="7">
    <source>
        <dbReference type="Proteomes" id="UP000607796"/>
    </source>
</evidence>
<dbReference type="PROSITE" id="PS01213">
    <property type="entry name" value="GLOBIN_FAM_2"/>
    <property type="match status" value="1"/>
</dbReference>
<organism evidence="6 7">
    <name type="scientific">Salipiger mangrovisoli</name>
    <dbReference type="NCBI Taxonomy" id="2865933"/>
    <lineage>
        <taxon>Bacteria</taxon>
        <taxon>Pseudomonadati</taxon>
        <taxon>Pseudomonadota</taxon>
        <taxon>Alphaproteobacteria</taxon>
        <taxon>Rhodobacterales</taxon>
        <taxon>Roseobacteraceae</taxon>
        <taxon>Salipiger</taxon>
    </lineage>
</organism>
<dbReference type="InterPro" id="IPR001486">
    <property type="entry name" value="Hemoglobin_trunc"/>
</dbReference>
<evidence type="ECO:0000256" key="5">
    <source>
        <dbReference type="ARBA" id="ARBA00023004"/>
    </source>
</evidence>
<evidence type="ECO:0000256" key="3">
    <source>
        <dbReference type="ARBA" id="ARBA00022617"/>
    </source>
</evidence>
<dbReference type="CDD" id="cd00454">
    <property type="entry name" value="TrHb1_N"/>
    <property type="match status" value="1"/>
</dbReference>
<dbReference type="EMBL" id="JADFFK010000067">
    <property type="protein sequence ID" value="MBE9640948.1"/>
    <property type="molecule type" value="Genomic_DNA"/>
</dbReference>
<keyword evidence="4" id="KW-0479">Metal-binding</keyword>
<name>A0ABR9XBF6_9RHOB</name>
<dbReference type="InterPro" id="IPR009050">
    <property type="entry name" value="Globin-like_sf"/>
</dbReference>
<evidence type="ECO:0000256" key="2">
    <source>
        <dbReference type="ARBA" id="ARBA00022448"/>
    </source>
</evidence>